<organism evidence="2">
    <name type="scientific">Schizophyllum commune (strain H4-8 / FGSC 9210)</name>
    <name type="common">Split gill fungus</name>
    <dbReference type="NCBI Taxonomy" id="578458"/>
    <lineage>
        <taxon>Eukaryota</taxon>
        <taxon>Fungi</taxon>
        <taxon>Dikarya</taxon>
        <taxon>Basidiomycota</taxon>
        <taxon>Agaricomycotina</taxon>
        <taxon>Agaricomycetes</taxon>
        <taxon>Agaricomycetidae</taxon>
        <taxon>Agaricales</taxon>
        <taxon>Schizophyllaceae</taxon>
        <taxon>Schizophyllum</taxon>
    </lineage>
</organism>
<protein>
    <submittedName>
        <fullName evidence="1">Expressed protein</fullName>
    </submittedName>
</protein>
<dbReference type="Proteomes" id="UP000007431">
    <property type="component" value="Unassembled WGS sequence"/>
</dbReference>
<dbReference type="RefSeq" id="XP_003033427.1">
    <property type="nucleotide sequence ID" value="XM_003033381.1"/>
</dbReference>
<dbReference type="VEuPathDB" id="FungiDB:SCHCODRAFT_02494641"/>
<dbReference type="KEGG" id="scm:SCHCO_02494641"/>
<keyword evidence="2" id="KW-1185">Reference proteome</keyword>
<dbReference type="OrthoDB" id="2893272at2759"/>
<reference evidence="1 2" key="1">
    <citation type="journal article" date="2010" name="Nat. Biotechnol.">
        <title>Genome sequence of the model mushroom Schizophyllum commune.</title>
        <authorList>
            <person name="Ohm R.A."/>
            <person name="de Jong J.F."/>
            <person name="Lugones L.G."/>
            <person name="Aerts A."/>
            <person name="Kothe E."/>
            <person name="Stajich J.E."/>
            <person name="de Vries R.P."/>
            <person name="Record E."/>
            <person name="Levasseur A."/>
            <person name="Baker S.E."/>
            <person name="Bartholomew K.A."/>
            <person name="Coutinho P.M."/>
            <person name="Erdmann S."/>
            <person name="Fowler T.J."/>
            <person name="Gathman A.C."/>
            <person name="Lombard V."/>
            <person name="Henrissat B."/>
            <person name="Knabe N."/>
            <person name="Kuees U."/>
            <person name="Lilly W.W."/>
            <person name="Lindquist E."/>
            <person name="Lucas S."/>
            <person name="Magnuson J.K."/>
            <person name="Piumi F."/>
            <person name="Raudaskoski M."/>
            <person name="Salamov A."/>
            <person name="Schmutz J."/>
            <person name="Schwarze F.W.M.R."/>
            <person name="vanKuyk P.A."/>
            <person name="Horton J.S."/>
            <person name="Grigoriev I.V."/>
            <person name="Woesten H.A.B."/>
        </authorList>
    </citation>
    <scope>NUCLEOTIDE SEQUENCE [LARGE SCALE GENOMIC DNA]</scope>
    <source>
        <strain evidence="2">H4-8 / FGSC 9210</strain>
    </source>
</reference>
<name>D8Q1L0_SCHCM</name>
<dbReference type="InParanoid" id="D8Q1L0"/>
<dbReference type="AlphaFoldDB" id="D8Q1L0"/>
<dbReference type="OMA" id="TCKVFRR"/>
<proteinExistence type="predicted"/>
<evidence type="ECO:0000313" key="1">
    <source>
        <dbReference type="EMBL" id="EFI98524.1"/>
    </source>
</evidence>
<evidence type="ECO:0000313" key="2">
    <source>
        <dbReference type="Proteomes" id="UP000007431"/>
    </source>
</evidence>
<dbReference type="HOGENOM" id="CLU_484981_0_0_1"/>
<dbReference type="eggNOG" id="ENOG502QZ72">
    <property type="taxonomic scope" value="Eukaryota"/>
</dbReference>
<dbReference type="EMBL" id="GL377305">
    <property type="protein sequence ID" value="EFI98524.1"/>
    <property type="molecule type" value="Genomic_DNA"/>
</dbReference>
<accession>D8Q1L0</accession>
<dbReference type="GeneID" id="9595962"/>
<sequence>MGAHSRHASARRNEAPVSGTYRVPDDVLVCILVKLDPVSLLRFCKAFDRAAGPTKYYSPLSYRLELAKASKDDNALVRNVAVGQKLVAIRAYRKEWGSLQWGHKFQMKLPPTAVMGVSGGFLHRYYDAGGTTVLELAELPSPRLDRAPSTTRHLRFRLDGANLRAFVYDPAQNLAVTCELLPQMTIRVSLREMPSFTQHQRAPHMFRDFIAGSAVESISLATCGSLISVTARLPSGECKVLLFNWKTFASSWIKAESAYLITERYVLAAYHGRLRLSDVSDVLKPRTLREYALPDSWADRELVFAPNACPLRSAPHALFSATTTERVIVLQAIPAEPERAHSQSWLIVREAVFMAAVRSESRAMEPWAFWAARCAVKEVPVRAKGPCVAGNRVAYAVAGRGGSATLHAIEFSSEVAGSVRPGAAWSWVGAAAGPVPLEVERAIPAEHGEKMEVKGLSATEDNMILEYESRGGGKPAVVLTFGVHREA</sequence>
<gene>
    <name evidence="1" type="ORF">SCHCODRAFT_85045</name>
</gene>